<dbReference type="GO" id="GO:0005886">
    <property type="term" value="C:plasma membrane"/>
    <property type="evidence" value="ECO:0007669"/>
    <property type="project" value="UniProtKB-SubCell"/>
</dbReference>
<keyword evidence="2" id="KW-1003">Cell membrane</keyword>
<keyword evidence="3 6" id="KW-0812">Transmembrane</keyword>
<evidence type="ECO:0000256" key="6">
    <source>
        <dbReference type="SAM" id="Phobius"/>
    </source>
</evidence>
<name>A0A413RRZ8_9CELL</name>
<evidence type="ECO:0000256" key="5">
    <source>
        <dbReference type="ARBA" id="ARBA00023136"/>
    </source>
</evidence>
<feature type="transmembrane region" description="Helical" evidence="6">
    <location>
        <begin position="313"/>
        <end position="334"/>
    </location>
</feature>
<feature type="transmembrane region" description="Helical" evidence="6">
    <location>
        <begin position="28"/>
        <end position="48"/>
    </location>
</feature>
<gene>
    <name evidence="7" type="ORF">D1825_00010</name>
</gene>
<organism evidence="7 8">
    <name type="scientific">Cellulomonas rhizosphaerae</name>
    <dbReference type="NCBI Taxonomy" id="2293719"/>
    <lineage>
        <taxon>Bacteria</taxon>
        <taxon>Bacillati</taxon>
        <taxon>Actinomycetota</taxon>
        <taxon>Actinomycetes</taxon>
        <taxon>Micrococcales</taxon>
        <taxon>Cellulomonadaceae</taxon>
        <taxon>Cellulomonas</taxon>
    </lineage>
</organism>
<feature type="transmembrane region" description="Helical" evidence="6">
    <location>
        <begin position="190"/>
        <end position="210"/>
    </location>
</feature>
<feature type="transmembrane region" description="Helical" evidence="6">
    <location>
        <begin position="231"/>
        <end position="251"/>
    </location>
</feature>
<dbReference type="PANTHER" id="PTHR32196">
    <property type="entry name" value="ABC TRANSPORTER PERMEASE PROTEIN YPHD-RELATED-RELATED"/>
    <property type="match status" value="1"/>
</dbReference>
<evidence type="ECO:0000256" key="1">
    <source>
        <dbReference type="ARBA" id="ARBA00004651"/>
    </source>
</evidence>
<evidence type="ECO:0000256" key="4">
    <source>
        <dbReference type="ARBA" id="ARBA00022989"/>
    </source>
</evidence>
<evidence type="ECO:0000313" key="7">
    <source>
        <dbReference type="EMBL" id="RHA44671.1"/>
    </source>
</evidence>
<keyword evidence="8" id="KW-1185">Reference proteome</keyword>
<dbReference type="GO" id="GO:0022857">
    <property type="term" value="F:transmembrane transporter activity"/>
    <property type="evidence" value="ECO:0007669"/>
    <property type="project" value="InterPro"/>
</dbReference>
<dbReference type="InterPro" id="IPR001851">
    <property type="entry name" value="ABC_transp_permease"/>
</dbReference>
<protein>
    <submittedName>
        <fullName evidence="7">ABC transporter permease</fullName>
    </submittedName>
</protein>
<dbReference type="OrthoDB" id="9808136at2"/>
<evidence type="ECO:0000313" key="8">
    <source>
        <dbReference type="Proteomes" id="UP000283374"/>
    </source>
</evidence>
<reference evidence="7 8" key="1">
    <citation type="submission" date="2018-08" db="EMBL/GenBank/DDBJ databases">
        <title>Cellulomonas rhizosphaerae sp. nov., a novel actinomycete isolated from soil.</title>
        <authorList>
            <person name="Tian Y."/>
        </authorList>
    </citation>
    <scope>NUCLEOTIDE SEQUENCE [LARGE SCALE GENOMIC DNA]</scope>
    <source>
        <strain evidence="7 8">NEAU-TCZ24</strain>
    </source>
</reference>
<feature type="transmembrane region" description="Helical" evidence="6">
    <location>
        <begin position="290"/>
        <end position="307"/>
    </location>
</feature>
<comment type="caution">
    <text evidence="7">The sequence shown here is derived from an EMBL/GenBank/DDBJ whole genome shotgun (WGS) entry which is preliminary data.</text>
</comment>
<proteinExistence type="predicted"/>
<dbReference type="Pfam" id="PF02653">
    <property type="entry name" value="BPD_transp_2"/>
    <property type="match status" value="1"/>
</dbReference>
<evidence type="ECO:0000256" key="2">
    <source>
        <dbReference type="ARBA" id="ARBA00022475"/>
    </source>
</evidence>
<dbReference type="Proteomes" id="UP000283374">
    <property type="component" value="Unassembled WGS sequence"/>
</dbReference>
<comment type="subcellular location">
    <subcellularLocation>
        <location evidence="1">Cell membrane</location>
        <topology evidence="1">Multi-pass membrane protein</topology>
    </subcellularLocation>
</comment>
<dbReference type="AlphaFoldDB" id="A0A413RRZ8"/>
<feature type="transmembrane region" description="Helical" evidence="6">
    <location>
        <begin position="141"/>
        <end position="159"/>
    </location>
</feature>
<keyword evidence="5 6" id="KW-0472">Membrane</keyword>
<keyword evidence="4 6" id="KW-1133">Transmembrane helix</keyword>
<sequence length="342" mass="35120">MSATSLGSDAPVSAVRRLLRHLLFSEYLVLYLSVLYFVAVLPLVPEMASAEVLGNILSDMLPLLVVAIGQTFVLIVAGIDLSVTSVLAMASVVGASVMTGDGGYLAGSALAVPGAMAAMLTVGLAIGAFNGLCITRFGMPAFIVTLTTMMFFSGAAIWYTTFHTETSSIANLPAGFVALGQGSAGGLPNALWVVLAVGVAAHLLLARTVLGRRLYACGQNRRAAAVSGVPVPRVVLAAFVISGGCAAVASILYTGRLETGTPILGQAILLDIIGAVVIGGTSLFGGKGKVLWTLFGVLFLVLIDTSLKMLGMSLFSVFAIKGAVILLAAVIDALRTRFAARL</sequence>
<accession>A0A413RRZ8</accession>
<feature type="transmembrane region" description="Helical" evidence="6">
    <location>
        <begin position="60"/>
        <end position="83"/>
    </location>
</feature>
<dbReference type="EMBL" id="QWKP01000001">
    <property type="protein sequence ID" value="RHA44671.1"/>
    <property type="molecule type" value="Genomic_DNA"/>
</dbReference>
<dbReference type="RefSeq" id="WP_118765540.1">
    <property type="nucleotide sequence ID" value="NZ_QWKP01000001.1"/>
</dbReference>
<evidence type="ECO:0000256" key="3">
    <source>
        <dbReference type="ARBA" id="ARBA00022692"/>
    </source>
</evidence>
<feature type="transmembrane region" description="Helical" evidence="6">
    <location>
        <begin position="263"/>
        <end position="283"/>
    </location>
</feature>
<dbReference type="CDD" id="cd06579">
    <property type="entry name" value="TM_PBP1_transp_AraH_like"/>
    <property type="match status" value="1"/>
</dbReference>
<feature type="transmembrane region" description="Helical" evidence="6">
    <location>
        <begin position="103"/>
        <end position="129"/>
    </location>
</feature>